<dbReference type="AlphaFoldDB" id="A0A7Y9WU98"/>
<name>A0A7Y9WU98_9BURK</name>
<comment type="caution">
    <text evidence="3">The sequence shown here is derived from an EMBL/GenBank/DDBJ whole genome shotgun (WGS) entry which is preliminary data.</text>
</comment>
<reference evidence="3 4" key="1">
    <citation type="submission" date="2020-07" db="EMBL/GenBank/DDBJ databases">
        <title>Exploring microbial biodiversity for novel pathways involved in the catabolism of aromatic compounds derived from lignin.</title>
        <authorList>
            <person name="Elkins J."/>
        </authorList>
    </citation>
    <scope>NUCLEOTIDE SEQUENCE [LARGE SCALE GENOMIC DNA]</scope>
    <source>
        <strain evidence="3 4">H2C3C</strain>
    </source>
</reference>
<dbReference type="EMBL" id="JACCAS010000002">
    <property type="protein sequence ID" value="NYH27162.1"/>
    <property type="molecule type" value="Genomic_DNA"/>
</dbReference>
<gene>
    <name evidence="3" type="ORF">GGD40_006733</name>
</gene>
<evidence type="ECO:0000256" key="1">
    <source>
        <dbReference type="SAM" id="MobiDB-lite"/>
    </source>
</evidence>
<evidence type="ECO:0000313" key="4">
    <source>
        <dbReference type="Proteomes" id="UP000540929"/>
    </source>
</evidence>
<dbReference type="Gene3D" id="3.40.50.1820">
    <property type="entry name" value="alpha/beta hydrolase"/>
    <property type="match status" value="2"/>
</dbReference>
<proteinExistence type="predicted"/>
<dbReference type="PANTHER" id="PTHR42886:SF29">
    <property type="entry name" value="PUMMELIG, ISOFORM A"/>
    <property type="match status" value="1"/>
</dbReference>
<organism evidence="3 4">
    <name type="scientific">Paraburkholderia bryophila</name>
    <dbReference type="NCBI Taxonomy" id="420952"/>
    <lineage>
        <taxon>Bacteria</taxon>
        <taxon>Pseudomonadati</taxon>
        <taxon>Pseudomonadota</taxon>
        <taxon>Betaproteobacteria</taxon>
        <taxon>Burkholderiales</taxon>
        <taxon>Burkholderiaceae</taxon>
        <taxon>Paraburkholderia</taxon>
    </lineage>
</organism>
<dbReference type="InterPro" id="IPR022742">
    <property type="entry name" value="Hydrolase_4"/>
</dbReference>
<evidence type="ECO:0000313" key="3">
    <source>
        <dbReference type="EMBL" id="NYH27162.1"/>
    </source>
</evidence>
<accession>A0A7Y9WU98</accession>
<dbReference type="SUPFAM" id="SSF53474">
    <property type="entry name" value="alpha/beta-Hydrolases"/>
    <property type="match status" value="2"/>
</dbReference>
<sequence>MKPIAFNGCFGWLHEGNTGRGVVLCEPLGHEGMWAHKLVRALAERLSGEGMWVLRFNYPCAGDSAGDDQEDGRFARSIASVRDAMGVLRAHAPIDHLTLLGIRAGAAFAMLAAIDEESDAQSRVDALIALAPVVRGRSYLRELSLVQRQWIDTTSPAVQQGHRQQEGMNVLGHRYPADLVDNLKALDLTGVTEKAKVLPESVLLVDMERSDGAALKSVLDSRGVDTAIHGFPEWPTTMTEGTRSRLPLDVIDSLTRWLVERTVTPNVAGTHTARTTACIGHDASVSITANEVTERLVMIGSNQLAGMLSSPARTVSVPPGAPALLIASTASNPRTADGRLAVRLARKAADLGFTTLRVDLCGIGDSGTQAPDDQSGVPYSDPVIDDLAAAADWLAAQGHKEIIAMGVCSGAYAALHAAVRTPSLAGVIAINLARFIWPRGMTLAEAQRQQTNSAKGYLASVRNWRKWGRLVRERRDLRPVLKWLRRLLAARLRLRAAQIAQRFGWQPDANSEQGLLHELDRLGIRTSLIYGEFDPGVDELTRHFGPVHQAFRQLQHVCTHTIRELDHAVYSSSGTHAVIDHCVRILTGWAEQKTPTASDCAASSKKSRKLAASTRISDA</sequence>
<feature type="region of interest" description="Disordered" evidence="1">
    <location>
        <begin position="600"/>
        <end position="619"/>
    </location>
</feature>
<dbReference type="RefSeq" id="WP_179746476.1">
    <property type="nucleotide sequence ID" value="NZ_JACCAS010000002.1"/>
</dbReference>
<protein>
    <submittedName>
        <fullName evidence="3">Pimeloyl-ACP methyl ester carboxylesterase</fullName>
    </submittedName>
</protein>
<dbReference type="Pfam" id="PF12146">
    <property type="entry name" value="Hydrolase_4"/>
    <property type="match status" value="1"/>
</dbReference>
<dbReference type="Proteomes" id="UP000540929">
    <property type="component" value="Unassembled WGS sequence"/>
</dbReference>
<keyword evidence="4" id="KW-1185">Reference proteome</keyword>
<evidence type="ECO:0000259" key="2">
    <source>
        <dbReference type="Pfam" id="PF12146"/>
    </source>
</evidence>
<feature type="domain" description="Serine aminopeptidase S33" evidence="2">
    <location>
        <begin position="39"/>
        <end position="160"/>
    </location>
</feature>
<dbReference type="PANTHER" id="PTHR42886">
    <property type="entry name" value="RE40534P-RELATED"/>
    <property type="match status" value="1"/>
</dbReference>
<dbReference type="InterPro" id="IPR029058">
    <property type="entry name" value="AB_hydrolase_fold"/>
</dbReference>